<feature type="domain" description="Ketosynthase family 3 (KS3)" evidence="8">
    <location>
        <begin position="2215"/>
        <end position="2343"/>
    </location>
</feature>
<dbReference type="InterPro" id="IPR050091">
    <property type="entry name" value="PKS_NRPS_Biosynth_Enz"/>
</dbReference>
<dbReference type="FunFam" id="3.40.47.10:FF:000019">
    <property type="entry name" value="Polyketide synthase type I"/>
    <property type="match status" value="1"/>
</dbReference>
<dbReference type="InterPro" id="IPR016036">
    <property type="entry name" value="Malonyl_transacylase_ACP-bd"/>
</dbReference>
<evidence type="ECO:0000256" key="4">
    <source>
        <dbReference type="ARBA" id="ARBA00023268"/>
    </source>
</evidence>
<dbReference type="InterPro" id="IPR020806">
    <property type="entry name" value="PKS_PP-bd"/>
</dbReference>
<reference evidence="10 11" key="1">
    <citation type="submission" date="2019-03" db="EMBL/GenBank/DDBJ databases">
        <title>Draft genome sequences of novel Actinobacteria.</title>
        <authorList>
            <person name="Sahin N."/>
            <person name="Ay H."/>
            <person name="Saygin H."/>
        </authorList>
    </citation>
    <scope>NUCLEOTIDE SEQUENCE [LARGE SCALE GENOMIC DNA]</scope>
    <source>
        <strain evidence="10 11">6K102</strain>
    </source>
</reference>
<dbReference type="Pfam" id="PF00550">
    <property type="entry name" value="PP-binding"/>
    <property type="match status" value="2"/>
</dbReference>
<feature type="domain" description="PKS/mFAS DH" evidence="9">
    <location>
        <begin position="1408"/>
        <end position="1683"/>
    </location>
</feature>
<feature type="domain" description="Carrier" evidence="7">
    <location>
        <begin position="436"/>
        <end position="511"/>
    </location>
</feature>
<dbReference type="Pfam" id="PF22953">
    <property type="entry name" value="SpnB_Rossmann"/>
    <property type="match status" value="2"/>
</dbReference>
<evidence type="ECO:0000313" key="11">
    <source>
        <dbReference type="Proteomes" id="UP000295136"/>
    </source>
</evidence>
<dbReference type="InterPro" id="IPR016035">
    <property type="entry name" value="Acyl_Trfase/lysoPLipase"/>
</dbReference>
<feature type="region of interest" description="C-terminal hotdog fold" evidence="6">
    <location>
        <begin position="1542"/>
        <end position="1683"/>
    </location>
</feature>
<dbReference type="SUPFAM" id="SSF53901">
    <property type="entry name" value="Thiolase-like"/>
    <property type="match status" value="2"/>
</dbReference>
<keyword evidence="5" id="KW-0012">Acyltransferase</keyword>
<dbReference type="SUPFAM" id="SSF47336">
    <property type="entry name" value="ACP-like"/>
    <property type="match status" value="2"/>
</dbReference>
<dbReference type="SMART" id="SM00826">
    <property type="entry name" value="PKS_DH"/>
    <property type="match status" value="1"/>
</dbReference>
<dbReference type="Pfam" id="PF00109">
    <property type="entry name" value="ketoacyl-synt"/>
    <property type="match status" value="2"/>
</dbReference>
<dbReference type="SUPFAM" id="SSF52151">
    <property type="entry name" value="FabD/lysophospholipase-like"/>
    <property type="match status" value="1"/>
</dbReference>
<keyword evidence="4" id="KW-0511">Multifunctional enzyme</keyword>
<dbReference type="InterPro" id="IPR042104">
    <property type="entry name" value="PKS_dehydratase_sf"/>
</dbReference>
<evidence type="ECO:0000256" key="6">
    <source>
        <dbReference type="PROSITE-ProRule" id="PRU01363"/>
    </source>
</evidence>
<dbReference type="CDD" id="cd00833">
    <property type="entry name" value="PKS"/>
    <property type="match status" value="2"/>
</dbReference>
<dbReference type="Pfam" id="PF16197">
    <property type="entry name" value="KAsynt_C_assoc"/>
    <property type="match status" value="1"/>
</dbReference>
<dbReference type="InterPro" id="IPR014043">
    <property type="entry name" value="Acyl_transferase_dom"/>
</dbReference>
<dbReference type="EMBL" id="SMLD01000100">
    <property type="protein sequence ID" value="TDE41373.1"/>
    <property type="molecule type" value="Genomic_DNA"/>
</dbReference>
<dbReference type="GO" id="GO:0031177">
    <property type="term" value="F:phosphopantetheine binding"/>
    <property type="evidence" value="ECO:0007669"/>
    <property type="project" value="InterPro"/>
</dbReference>
<dbReference type="InterPro" id="IPR036291">
    <property type="entry name" value="NAD(P)-bd_dom_sf"/>
</dbReference>
<feature type="active site" description="Proton donor; for dehydratase activity" evidence="6">
    <location>
        <position position="1603"/>
    </location>
</feature>
<comment type="caution">
    <text evidence="10">The sequence shown here is derived from an EMBL/GenBank/DDBJ whole genome shotgun (WGS) entry which is preliminary data.</text>
</comment>
<dbReference type="SMART" id="SM01294">
    <property type="entry name" value="PKS_PP_betabranch"/>
    <property type="match status" value="2"/>
</dbReference>
<dbReference type="PROSITE" id="PS52004">
    <property type="entry name" value="KS3_2"/>
    <property type="match status" value="2"/>
</dbReference>
<dbReference type="InterPro" id="IPR020841">
    <property type="entry name" value="PKS_Beta-ketoAc_synthase_dom"/>
</dbReference>
<dbReference type="InterPro" id="IPR057326">
    <property type="entry name" value="KR_dom"/>
</dbReference>
<dbReference type="SMART" id="SM00827">
    <property type="entry name" value="PKS_AT"/>
    <property type="match status" value="1"/>
</dbReference>
<dbReference type="InterPro" id="IPR014031">
    <property type="entry name" value="Ketoacyl_synth_C"/>
</dbReference>
<dbReference type="InterPro" id="IPR049552">
    <property type="entry name" value="PKS_DH_N"/>
</dbReference>
<dbReference type="Gene3D" id="3.40.366.10">
    <property type="entry name" value="Malonyl-Coenzyme A Acyl Carrier Protein, domain 2"/>
    <property type="match status" value="1"/>
</dbReference>
<dbReference type="Gene3D" id="3.30.70.3290">
    <property type="match status" value="1"/>
</dbReference>
<keyword evidence="11" id="KW-1185">Reference proteome</keyword>
<feature type="region of interest" description="N-terminal hotdog fold" evidence="6">
    <location>
        <begin position="1408"/>
        <end position="1530"/>
    </location>
</feature>
<evidence type="ECO:0000256" key="2">
    <source>
        <dbReference type="ARBA" id="ARBA00022553"/>
    </source>
</evidence>
<dbReference type="SMART" id="SM00823">
    <property type="entry name" value="PKS_PP"/>
    <property type="match status" value="2"/>
</dbReference>
<name>A0A4R5F1T8_9ACTN</name>
<sequence>MEVGSVTLRPSSADQGTARHDGLFTIGWVRPAGRTAQPEPPYEIFEVAVSEAPAPAAIRQATHGVLAALQEFGAADEPGARLVVVTRGAFAVVQDEVPNPAQAAAWGLVRAAQAEQPDRFVLLDLDAETDPADVAAEALTTGESQLAVRDGRLLVPRMSRVTDLSDGEPVFGPEGTVLVTGGTGGLGALVARHLVTEHDVRNLLLVSRRGPEAPGAAELVAELSELGASVDVAACDVADRDALATLLEGVDELAGVVHTAGVLDDGVIASLTPERLDTVLKPKTEAAWHLHELTEHRDMSAFVVFSSLSGVLGSAGQGNYAAANTSLDALAELRRAQGLPATSLAWGLWATGGMAGELDETDLRRLERGGIMPMPIADGLALFDVAVRTEHPVLVPAVLSMPALQSQAQAGTLPALLHGLVRVPTRRSSTVGTNPTDLLHLVRTHAATVLGFDGAEAVEPARRFQELGFDSLTAVEFRNQLNAATGLRLPATLIFDCPTAEAVAEYLADELAGGQTAQAVVAAPVAVDEPIAIVGMACRYPGGVLSPEDLWELVAQARDGVGEFPADRGWDLDKLYNPDPDSRGTSYARHGGFLYDAAQFDPGFFEISPREALAMDPQQRLLLETSWEAIERAGISPTRLRGSRTGVFAGVMYHDYAPQLSAVPGELEGLIGTGSSGSIASGRVSYSLGLEGPAVTVDTACSSSLVALHLAIQALRSGECDLALAGGVTVMATPSTFVEFSRQRGLSPDGRCKAFSADADGTGWGEGVGMLLVERLSDAERNGHQVLAVVRGSAINQDGASNGLTAPNGPSQQRVIRQALANAGLSPAEVDAVEAHGTGTKLGDPIEAQALIATYGQDREQPLWLGSVKSNIGHTQAAAGVGGVIKMVMALRNGVLPRTLHADEPSPHVDWSAGAVQLLTEARPWQENGHARRAAVSSFGISGTNAHVIIEQGPVVEPEPEPVEQAPVVPLLVSAKDERALGAQAGRLASWLESEPSVAVSDAAWSLATGRAVLEQRAVVVGADRDELVAGLRALAEEDASGAISGGGSGGKLALLFAGQGSQRVGMGSVLAEHFPVFAEALDEICRVFDPLLPHPVREVLFADPEGVLNETGMTQPALFAFEVALYRLLESLGVRADVLVGHSIGEIAAAHVAGVFSLEDACTLVAARARLMQALPSGGAMLAVAAPEADVLPLLQGREDRVGIAAVNGPAAVVVSGDEAAVAEIEAQAQVRTRRLRVSHAFHSPLMEPMLAEFAQAIDGIAFQEPSLAIVSNVTGRLAEAGQLTDPAYWVEHVRGAVRFADGVRAAEATHFLEVGPDGVLTGLAQQSVEDAVFVPAVRKDRDETRALIEALGGLHVQGIAVDWTKVLTPGRLVDLPTYAFQHERFWVPVTADSGDVDAAGLGAIDHPVLRAAISAPDSDTHTFTGRLSLAGQPWLADHQVNGRVVVPGAALVELALRVGQELDSPHVRELTLQAPLLVPADGGVHVQLVAGPCDESGDRQVSIHSRNANAGEWIQHAQGVLVGQSEEPPAGPAQWPPAGASPVDVEHLYDDLAMSGLDYGPLFQGLVAAWQHEDAVFAEIALPEQGHGEAGRFGLHPALLDASLHAAALGNLVPRAEGRPYLPFAWSGVELHAAGATGLRVKVTRGSSDTSIVLSITDDSGLPVAEIGALTLRPVSTAELSASESQGLLHRLEWSAAPAASEQDAPRWLVLGTDDLGTGAEVHPDLASLDPADVPVLTRCAGGDLHATTHAALALVQDWLADERFASSRLVIVTRGAVAVNADEDVDLGLAPVWGLVRAAQSEQPGRLVLLDADTEDLDAETVGRALATGESQLAVRDGRVLVPRMSRATDLGDGGPVFGPEGTVLVTGGTGGLGALVARHLVTEHEVANLLLVSRRGPEAPGVADMVAELSELGAEVTVAACDVADRDALATLLEGVDELAGVVHTAGVLDDGVIASLTPARLDAVLRPKADAAWHLHELTRHRDLRAFVVFSSLAGVLGSAGQANYAAANTYLDALAHHRRVHGLPGTSLAWGLWATGGMAGELDETDLRRMERAGVRPLSVDDGLALFDTAVSSDQAVLIPARFVQTRTGSRSAVRRAGSSGGLAQRLAALSPAERLSALSDLVRGTAATVLGFADGSAIDRQRQFQELGFDSLTAVEFRNQLTAATGQPLPATLIFDYPTAEAVAEFLADELFGAQTAQTVVAATKAADEPIAIVGMACRYPGGVLSPEDLWALVAQAQDAIGDFPTDRGWDVEGVYGPEPGTPGKTYTRQGGFLYDAAEFDPGFFGISPREALAMDPQQRLLLEASWEAIERAGISPVGLRGSRTGVFAGVMYHDY</sequence>
<dbReference type="InterPro" id="IPR036736">
    <property type="entry name" value="ACP-like_sf"/>
</dbReference>
<dbReference type="InterPro" id="IPR055123">
    <property type="entry name" value="SpnB-like_Rossmann"/>
</dbReference>
<dbReference type="Pfam" id="PF02801">
    <property type="entry name" value="Ketoacyl-synt_C"/>
    <property type="match status" value="1"/>
</dbReference>
<dbReference type="PROSITE" id="PS52019">
    <property type="entry name" value="PKS_MFAS_DH"/>
    <property type="match status" value="1"/>
</dbReference>
<proteinExistence type="predicted"/>
<evidence type="ECO:0000256" key="3">
    <source>
        <dbReference type="ARBA" id="ARBA00022679"/>
    </source>
</evidence>
<keyword evidence="3" id="KW-0808">Transferase</keyword>
<dbReference type="InterPro" id="IPR016039">
    <property type="entry name" value="Thiolase-like"/>
</dbReference>
<protein>
    <submittedName>
        <fullName evidence="10">SDR family NAD(P)-dependent oxidoreductase</fullName>
    </submittedName>
</protein>
<evidence type="ECO:0000259" key="7">
    <source>
        <dbReference type="PROSITE" id="PS50075"/>
    </source>
</evidence>
<dbReference type="Gene3D" id="1.10.1200.10">
    <property type="entry name" value="ACP-like"/>
    <property type="match status" value="2"/>
</dbReference>
<gene>
    <name evidence="10" type="ORF">E1295_30560</name>
</gene>
<dbReference type="Gene3D" id="3.10.129.110">
    <property type="entry name" value="Polyketide synthase dehydratase"/>
    <property type="match status" value="1"/>
</dbReference>
<dbReference type="PROSITE" id="PS00606">
    <property type="entry name" value="KS3_1"/>
    <property type="match status" value="1"/>
</dbReference>
<dbReference type="Gene3D" id="3.40.47.10">
    <property type="match status" value="2"/>
</dbReference>
<feature type="domain" description="Ketosynthase family 3 (KS3)" evidence="8">
    <location>
        <begin position="528"/>
        <end position="952"/>
    </location>
</feature>
<evidence type="ECO:0000259" key="8">
    <source>
        <dbReference type="PROSITE" id="PS52004"/>
    </source>
</evidence>
<dbReference type="Gene3D" id="3.40.50.720">
    <property type="entry name" value="NAD(P)-binding Rossmann-like Domain"/>
    <property type="match status" value="2"/>
</dbReference>
<keyword evidence="2" id="KW-0597">Phosphoprotein</keyword>
<dbReference type="Pfam" id="PF08659">
    <property type="entry name" value="KR"/>
    <property type="match status" value="2"/>
</dbReference>
<dbReference type="Proteomes" id="UP000295136">
    <property type="component" value="Unassembled WGS sequence"/>
</dbReference>
<dbReference type="SUPFAM" id="SSF51735">
    <property type="entry name" value="NAD(P)-binding Rossmann-fold domains"/>
    <property type="match status" value="4"/>
</dbReference>
<dbReference type="GO" id="GO:0004312">
    <property type="term" value="F:fatty acid synthase activity"/>
    <property type="evidence" value="ECO:0007669"/>
    <property type="project" value="TreeGrafter"/>
</dbReference>
<dbReference type="InterPro" id="IPR032821">
    <property type="entry name" value="PKS_assoc"/>
</dbReference>
<dbReference type="InterPro" id="IPR049551">
    <property type="entry name" value="PKS_DH_C"/>
</dbReference>
<dbReference type="PANTHER" id="PTHR43775">
    <property type="entry name" value="FATTY ACID SYNTHASE"/>
    <property type="match status" value="1"/>
</dbReference>
<dbReference type="SMART" id="SM00825">
    <property type="entry name" value="PKS_KS"/>
    <property type="match status" value="1"/>
</dbReference>
<dbReference type="SUPFAM" id="SSF55048">
    <property type="entry name" value="Probable ACP-binding domain of malonyl-CoA ACP transacylase"/>
    <property type="match status" value="1"/>
</dbReference>
<keyword evidence="1" id="KW-0596">Phosphopantetheine</keyword>
<dbReference type="PROSITE" id="PS50075">
    <property type="entry name" value="CARRIER"/>
    <property type="match status" value="2"/>
</dbReference>
<dbReference type="SMART" id="SM00822">
    <property type="entry name" value="PKS_KR"/>
    <property type="match status" value="2"/>
</dbReference>
<dbReference type="PANTHER" id="PTHR43775:SF51">
    <property type="entry name" value="INACTIVE PHENOLPHTHIOCEROL SYNTHESIS POLYKETIDE SYNTHASE TYPE I PKS1-RELATED"/>
    <property type="match status" value="1"/>
</dbReference>
<dbReference type="FunFam" id="1.10.1200.10:FF:000007">
    <property type="entry name" value="Probable polyketide synthase pks17"/>
    <property type="match status" value="2"/>
</dbReference>
<evidence type="ECO:0000256" key="1">
    <source>
        <dbReference type="ARBA" id="ARBA00022450"/>
    </source>
</evidence>
<feature type="active site" description="Proton acceptor; for dehydratase activity" evidence="6">
    <location>
        <position position="1440"/>
    </location>
</feature>
<dbReference type="GO" id="GO:0006633">
    <property type="term" value="P:fatty acid biosynthetic process"/>
    <property type="evidence" value="ECO:0007669"/>
    <property type="project" value="InterPro"/>
</dbReference>
<dbReference type="InterPro" id="IPR020807">
    <property type="entry name" value="PKS_DH"/>
</dbReference>
<organism evidence="10 11">
    <name type="scientific">Nonomuraea mesophila</name>
    <dbReference type="NCBI Taxonomy" id="2530382"/>
    <lineage>
        <taxon>Bacteria</taxon>
        <taxon>Bacillati</taxon>
        <taxon>Actinomycetota</taxon>
        <taxon>Actinomycetes</taxon>
        <taxon>Streptosporangiales</taxon>
        <taxon>Streptosporangiaceae</taxon>
        <taxon>Nonomuraea</taxon>
    </lineage>
</organism>
<dbReference type="InterPro" id="IPR018201">
    <property type="entry name" value="Ketoacyl_synth_AS"/>
</dbReference>
<dbReference type="Pfam" id="PF21089">
    <property type="entry name" value="PKS_DH_N"/>
    <property type="match status" value="1"/>
</dbReference>
<accession>A0A4R5F1T8</accession>
<dbReference type="InterPro" id="IPR014030">
    <property type="entry name" value="Ketoacyl_synth_N"/>
</dbReference>
<dbReference type="InterPro" id="IPR009081">
    <property type="entry name" value="PP-bd_ACP"/>
</dbReference>
<dbReference type="InterPro" id="IPR049900">
    <property type="entry name" value="PKS_mFAS_DH"/>
</dbReference>
<feature type="domain" description="Carrier" evidence="7">
    <location>
        <begin position="2123"/>
        <end position="2198"/>
    </location>
</feature>
<dbReference type="InterPro" id="IPR013968">
    <property type="entry name" value="PKS_KR"/>
</dbReference>
<evidence type="ECO:0000259" key="9">
    <source>
        <dbReference type="PROSITE" id="PS52019"/>
    </source>
</evidence>
<dbReference type="InterPro" id="IPR001227">
    <property type="entry name" value="Ac_transferase_dom_sf"/>
</dbReference>
<dbReference type="CDD" id="cd08956">
    <property type="entry name" value="KR_3_FAS_SDR_x"/>
    <property type="match status" value="2"/>
</dbReference>
<dbReference type="GO" id="GO:0004315">
    <property type="term" value="F:3-oxoacyl-[acyl-carrier-protein] synthase activity"/>
    <property type="evidence" value="ECO:0007669"/>
    <property type="project" value="InterPro"/>
</dbReference>
<dbReference type="Pfam" id="PF00698">
    <property type="entry name" value="Acyl_transf_1"/>
    <property type="match status" value="1"/>
</dbReference>
<evidence type="ECO:0000256" key="5">
    <source>
        <dbReference type="ARBA" id="ARBA00023315"/>
    </source>
</evidence>
<dbReference type="Pfam" id="PF14765">
    <property type="entry name" value="PS-DH"/>
    <property type="match status" value="1"/>
</dbReference>
<dbReference type="FunFam" id="3.40.366.10:FF:000002">
    <property type="entry name" value="Probable polyketide synthase 2"/>
    <property type="match status" value="1"/>
</dbReference>
<evidence type="ECO:0000313" key="10">
    <source>
        <dbReference type="EMBL" id="TDE41373.1"/>
    </source>
</evidence>
<feature type="non-terminal residue" evidence="10">
    <location>
        <position position="2343"/>
    </location>
</feature>